<evidence type="ECO:0000313" key="16">
    <source>
        <dbReference type="EMBL" id="KAE8373973.1"/>
    </source>
</evidence>
<dbReference type="InterPro" id="IPR003439">
    <property type="entry name" value="ABC_transporter-like_ATP-bd"/>
</dbReference>
<dbReference type="GO" id="GO:0005524">
    <property type="term" value="F:ATP binding"/>
    <property type="evidence" value="ECO:0007669"/>
    <property type="project" value="UniProtKB-KW"/>
</dbReference>
<dbReference type="InterPro" id="IPR011527">
    <property type="entry name" value="ABC1_TM_dom"/>
</dbReference>
<gene>
    <name evidence="16" type="ORF">BDV26DRAFT_270915</name>
</gene>
<evidence type="ECO:0000313" key="17">
    <source>
        <dbReference type="Proteomes" id="UP000326198"/>
    </source>
</evidence>
<feature type="transmembrane region" description="Helical" evidence="13">
    <location>
        <begin position="79"/>
        <end position="102"/>
    </location>
</feature>
<dbReference type="FunFam" id="3.40.50.300:FF:001530">
    <property type="entry name" value="ABC multidrug transporter (Eurofung)"/>
    <property type="match status" value="1"/>
</dbReference>
<protein>
    <submittedName>
        <fullName evidence="16">P-loop containing nucleoside triphosphate hydrolase protein</fullName>
    </submittedName>
</protein>
<dbReference type="PANTHER" id="PTHR43394">
    <property type="entry name" value="ATP-DEPENDENT PERMEASE MDL1, MITOCHONDRIAL"/>
    <property type="match status" value="1"/>
</dbReference>
<dbReference type="CDD" id="cd18578">
    <property type="entry name" value="ABC_6TM_Pgp_ABCB1_D2_like"/>
    <property type="match status" value="1"/>
</dbReference>
<dbReference type="InterPro" id="IPR003593">
    <property type="entry name" value="AAA+_ATPase"/>
</dbReference>
<keyword evidence="9 13" id="KW-1133">Transmembrane helix</keyword>
<dbReference type="FunFam" id="3.40.50.300:FF:000913">
    <property type="entry name" value="ABC multidrug transporter SitT"/>
    <property type="match status" value="1"/>
</dbReference>
<dbReference type="CDD" id="cd03249">
    <property type="entry name" value="ABC_MTABC3_MDL1_MDL2"/>
    <property type="match status" value="1"/>
</dbReference>
<dbReference type="Proteomes" id="UP000326198">
    <property type="component" value="Unassembled WGS sequence"/>
</dbReference>
<dbReference type="GO" id="GO:0016887">
    <property type="term" value="F:ATP hydrolysis activity"/>
    <property type="evidence" value="ECO:0007669"/>
    <property type="project" value="InterPro"/>
</dbReference>
<feature type="transmembrane region" description="Helical" evidence="13">
    <location>
        <begin position="350"/>
        <end position="373"/>
    </location>
</feature>
<sequence length="1305" mass="143754">MSHLSDGNLTETPPHEPGERHVPSPTAKDASESIVVNSDSIGDKGESKDGSKNAAETEQAASLANYFRVLSYTNARDRVMLGIALICSIGSGVPLPLMNIVFGKMVGEFNGYFIPGRSVTEAQFKSSVSKLSLYIVYLFIAKFALTYVSMLCFRVIGLRVSAALRMKYMQSLFTQPITTLDQVSVGTVTNTITTLSNSIQQSISDKLAILFQSLALLVAAYIIAFRYSWALTLVTSASLLFILVACSITIPIITKAQQKVDKADEKHSSAAAEVFGSIRTVVSLGAEEPLRKKYAAWVEESQKCGQGMSTVMGAHFALMFFAMYSSFSLAFWAGLKFFREGHIANINTVITVFFSIMIAVTVLGNIAAPLILVSKAASAATSFFEMIDSEGIELGGLRDPAVSAHVDLVFQDVHFTYPTRPDTAVLKGFNARFEKGKTTALVGPSGSGKSTIVALVERWYQLGVREEDHRRGAISVGECNINSLDIKWWRSQIGLVQQEPFLFNDTILNNISFGLIGTKWEKETEAVKREMVEKACKEAFADEFINRLPKGYSTIVGENGVKLSGGQRQRLAIARSIVKQPTILILDEATSAIDVRGEKIVQAALDQVSKNRTTIVIAHRLSTIRRADHIVVMKGGVNVEQGTHEELLVVEKGVYHGLVHAQKLELLAEDETNESEITHELKEEVQLAHFTHDDKPHMKEEDKKDKHRGFFTSVGLILYEQRANWPFYLTTTIGAVGAGAAFPLQSWLFAQLIHVFQYTGQQLADAANFWALMFFILALGVALCYSIVGYSANSLSTRIASSCRKEYFQSILEKPIPFYDMNENSSGSLVSRLATDPKQVQDLLGFNGVFPVISIFSMVGCIAIAFSFGWKLSLVAVFAALPCTFLAAFMRIRYELQFEAMNAEVYSGSSQFAAEAIEAFRTVSALTMEDAILDRYAYLLRQQQSRAFRKAWYATLIFAFSDSVELCAMALTFWYGGQLLASKEYQPTSFFVIYMAIIQGGQAAGQFLSFGPNMAQATASANRVMNLRSSATKETASTGQKQLSHFTSQFGASVEFCDIAFKYASQDFPLFTGLNVTIESGQFVAFVGPSGCGKTTVISLLERFYDPFQGTISLNGQDIRSTEVSSYRRALSLVAQEPRLFEGTIRDNITLGLDTSHFTEDEIVQACKDAEIHDFITSLPEGYSTELGIKAQTALSGGQKQRLCIARALLRKPSLLLLDEATSSLDSQSEKVVQTALERLAGRRSMTIVAVAHRLATIQKADTIFVFGERQVGYGSRIVEQGTHQELLRTKGTYWQMCQEHALDR</sequence>
<comment type="subcellular location">
    <subcellularLocation>
        <location evidence="1">Cell membrane</location>
        <topology evidence="1">Multi-pass membrane protein</topology>
    </subcellularLocation>
</comment>
<dbReference type="Pfam" id="PF00664">
    <property type="entry name" value="ABC_membrane"/>
    <property type="match status" value="2"/>
</dbReference>
<dbReference type="GO" id="GO:0015421">
    <property type="term" value="F:ABC-type oligopeptide transporter activity"/>
    <property type="evidence" value="ECO:0007669"/>
    <property type="project" value="TreeGrafter"/>
</dbReference>
<dbReference type="OrthoDB" id="6500128at2759"/>
<dbReference type="PROSITE" id="PS50893">
    <property type="entry name" value="ABC_TRANSPORTER_2"/>
    <property type="match status" value="2"/>
</dbReference>
<evidence type="ECO:0000256" key="6">
    <source>
        <dbReference type="ARBA" id="ARBA00022737"/>
    </source>
</evidence>
<dbReference type="Gene3D" id="1.20.1560.10">
    <property type="entry name" value="ABC transporter type 1, transmembrane domain"/>
    <property type="match status" value="2"/>
</dbReference>
<feature type="compositionally biased region" description="Basic and acidic residues" evidence="12">
    <location>
        <begin position="13"/>
        <end position="22"/>
    </location>
</feature>
<feature type="transmembrane region" description="Helical" evidence="13">
    <location>
        <begin position="316"/>
        <end position="338"/>
    </location>
</feature>
<keyword evidence="11" id="KW-0325">Glycoprotein</keyword>
<dbReference type="GO" id="GO:0090374">
    <property type="term" value="P:oligopeptide export from mitochondrion"/>
    <property type="evidence" value="ECO:0007669"/>
    <property type="project" value="TreeGrafter"/>
</dbReference>
<name>A0A5N7AW53_9EURO</name>
<keyword evidence="4" id="KW-1003">Cell membrane</keyword>
<evidence type="ECO:0000256" key="5">
    <source>
        <dbReference type="ARBA" id="ARBA00022692"/>
    </source>
</evidence>
<feature type="region of interest" description="Disordered" evidence="12">
    <location>
        <begin position="1"/>
        <end position="54"/>
    </location>
</feature>
<dbReference type="EMBL" id="ML736298">
    <property type="protein sequence ID" value="KAE8373973.1"/>
    <property type="molecule type" value="Genomic_DNA"/>
</dbReference>
<feature type="transmembrane region" description="Helical" evidence="13">
    <location>
        <begin position="207"/>
        <end position="224"/>
    </location>
</feature>
<dbReference type="PANTHER" id="PTHR43394:SF27">
    <property type="entry name" value="ATP-DEPENDENT TRANSLOCASE ABCB1-LIKE"/>
    <property type="match status" value="1"/>
</dbReference>
<dbReference type="PROSITE" id="PS50929">
    <property type="entry name" value="ABC_TM1F"/>
    <property type="match status" value="2"/>
</dbReference>
<keyword evidence="3" id="KW-0813">Transport</keyword>
<feature type="transmembrane region" description="Helical" evidence="13">
    <location>
        <begin position="727"/>
        <end position="749"/>
    </location>
</feature>
<feature type="transmembrane region" description="Helical" evidence="13">
    <location>
        <begin position="230"/>
        <end position="253"/>
    </location>
</feature>
<feature type="compositionally biased region" description="Basic and acidic residues" evidence="12">
    <location>
        <begin position="41"/>
        <end position="51"/>
    </location>
</feature>
<evidence type="ECO:0000256" key="2">
    <source>
        <dbReference type="ARBA" id="ARBA00007577"/>
    </source>
</evidence>
<dbReference type="SUPFAM" id="SSF52540">
    <property type="entry name" value="P-loop containing nucleoside triphosphate hydrolases"/>
    <property type="match status" value="2"/>
</dbReference>
<evidence type="ECO:0000256" key="8">
    <source>
        <dbReference type="ARBA" id="ARBA00022840"/>
    </source>
</evidence>
<evidence type="ECO:0000256" key="10">
    <source>
        <dbReference type="ARBA" id="ARBA00023136"/>
    </source>
</evidence>
<evidence type="ECO:0000256" key="7">
    <source>
        <dbReference type="ARBA" id="ARBA00022741"/>
    </source>
</evidence>
<feature type="domain" description="ABC transmembrane type-1" evidence="15">
    <location>
        <begin position="729"/>
        <end position="1016"/>
    </location>
</feature>
<keyword evidence="6" id="KW-0677">Repeat</keyword>
<evidence type="ECO:0000256" key="4">
    <source>
        <dbReference type="ARBA" id="ARBA00022475"/>
    </source>
</evidence>
<dbReference type="SMART" id="SM00382">
    <property type="entry name" value="AAA"/>
    <property type="match status" value="2"/>
</dbReference>
<accession>A0A5N7AW53</accession>
<comment type="similarity">
    <text evidence="2">Belongs to the ABC transporter superfamily. ABCB family. Multidrug resistance exporter (TC 3.A.1.201) subfamily.</text>
</comment>
<evidence type="ECO:0000256" key="9">
    <source>
        <dbReference type="ARBA" id="ARBA00022989"/>
    </source>
</evidence>
<proteinExistence type="inferred from homology"/>
<dbReference type="Pfam" id="PF00005">
    <property type="entry name" value="ABC_tran"/>
    <property type="match status" value="2"/>
</dbReference>
<feature type="transmembrane region" description="Helical" evidence="13">
    <location>
        <begin position="951"/>
        <end position="975"/>
    </location>
</feature>
<dbReference type="FunFam" id="1.20.1560.10:FF:000057">
    <property type="entry name" value="ABC multidrug transporter SitT"/>
    <property type="match status" value="1"/>
</dbReference>
<evidence type="ECO:0000259" key="15">
    <source>
        <dbReference type="PROSITE" id="PS50929"/>
    </source>
</evidence>
<evidence type="ECO:0000256" key="12">
    <source>
        <dbReference type="SAM" id="MobiDB-lite"/>
    </source>
</evidence>
<dbReference type="SUPFAM" id="SSF90123">
    <property type="entry name" value="ABC transporter transmembrane region"/>
    <property type="match status" value="2"/>
</dbReference>
<feature type="domain" description="ABC transmembrane type-1" evidence="15">
    <location>
        <begin position="83"/>
        <end position="375"/>
    </location>
</feature>
<organism evidence="16 17">
    <name type="scientific">Aspergillus bertholletiae</name>
    <dbReference type="NCBI Taxonomy" id="1226010"/>
    <lineage>
        <taxon>Eukaryota</taxon>
        <taxon>Fungi</taxon>
        <taxon>Dikarya</taxon>
        <taxon>Ascomycota</taxon>
        <taxon>Pezizomycotina</taxon>
        <taxon>Eurotiomycetes</taxon>
        <taxon>Eurotiomycetidae</taxon>
        <taxon>Eurotiales</taxon>
        <taxon>Aspergillaceae</taxon>
        <taxon>Aspergillus</taxon>
        <taxon>Aspergillus subgen. Circumdati</taxon>
    </lineage>
</organism>
<feature type="transmembrane region" description="Helical" evidence="13">
    <location>
        <begin position="843"/>
        <end position="866"/>
    </location>
</feature>
<keyword evidence="5 13" id="KW-0812">Transmembrane</keyword>
<feature type="transmembrane region" description="Helical" evidence="13">
    <location>
        <begin position="769"/>
        <end position="788"/>
    </location>
</feature>
<dbReference type="InterPro" id="IPR027417">
    <property type="entry name" value="P-loop_NTPase"/>
</dbReference>
<evidence type="ECO:0000259" key="14">
    <source>
        <dbReference type="PROSITE" id="PS50893"/>
    </source>
</evidence>
<keyword evidence="16" id="KW-0378">Hydrolase</keyword>
<feature type="transmembrane region" description="Helical" evidence="13">
    <location>
        <begin position="872"/>
        <end position="892"/>
    </location>
</feature>
<keyword evidence="10 13" id="KW-0472">Membrane</keyword>
<keyword evidence="17" id="KW-1185">Reference proteome</keyword>
<dbReference type="InterPro" id="IPR039421">
    <property type="entry name" value="Type_1_exporter"/>
</dbReference>
<keyword evidence="8" id="KW-0067">ATP-binding</keyword>
<evidence type="ECO:0000256" key="13">
    <source>
        <dbReference type="SAM" id="Phobius"/>
    </source>
</evidence>
<evidence type="ECO:0000256" key="1">
    <source>
        <dbReference type="ARBA" id="ARBA00004651"/>
    </source>
</evidence>
<feature type="transmembrane region" description="Helical" evidence="13">
    <location>
        <begin position="134"/>
        <end position="157"/>
    </location>
</feature>
<reference evidence="16 17" key="1">
    <citation type="submission" date="2019-04" db="EMBL/GenBank/DDBJ databases">
        <title>Friends and foes A comparative genomics studyof 23 Aspergillus species from section Flavi.</title>
        <authorList>
            <consortium name="DOE Joint Genome Institute"/>
            <person name="Kjaerbolling I."/>
            <person name="Vesth T."/>
            <person name="Frisvad J.C."/>
            <person name="Nybo J.L."/>
            <person name="Theobald S."/>
            <person name="Kildgaard S."/>
            <person name="Isbrandt T."/>
            <person name="Kuo A."/>
            <person name="Sato A."/>
            <person name="Lyhne E.K."/>
            <person name="Kogle M.E."/>
            <person name="Wiebenga A."/>
            <person name="Kun R.S."/>
            <person name="Lubbers R.J."/>
            <person name="Makela M.R."/>
            <person name="Barry K."/>
            <person name="Chovatia M."/>
            <person name="Clum A."/>
            <person name="Daum C."/>
            <person name="Haridas S."/>
            <person name="He G."/>
            <person name="LaButti K."/>
            <person name="Lipzen A."/>
            <person name="Mondo S."/>
            <person name="Riley R."/>
            <person name="Salamov A."/>
            <person name="Simmons B.A."/>
            <person name="Magnuson J.K."/>
            <person name="Henrissat B."/>
            <person name="Mortensen U.H."/>
            <person name="Larsen T.O."/>
            <person name="Devries R.P."/>
            <person name="Grigoriev I.V."/>
            <person name="Machida M."/>
            <person name="Baker S.E."/>
            <person name="Andersen M.R."/>
        </authorList>
    </citation>
    <scope>NUCLEOTIDE SEQUENCE [LARGE SCALE GENOMIC DNA]</scope>
    <source>
        <strain evidence="16 17">IBT 29228</strain>
    </source>
</reference>
<feature type="domain" description="ABC transporter" evidence="14">
    <location>
        <begin position="1054"/>
        <end position="1300"/>
    </location>
</feature>
<dbReference type="CDD" id="cd18577">
    <property type="entry name" value="ABC_6TM_Pgp_ABCB1_D1_like"/>
    <property type="match status" value="1"/>
</dbReference>
<evidence type="ECO:0000256" key="3">
    <source>
        <dbReference type="ARBA" id="ARBA00022448"/>
    </source>
</evidence>
<feature type="domain" description="ABC transporter" evidence="14">
    <location>
        <begin position="408"/>
        <end position="660"/>
    </location>
</feature>
<evidence type="ECO:0000256" key="11">
    <source>
        <dbReference type="ARBA" id="ARBA00023180"/>
    </source>
</evidence>
<feature type="compositionally biased region" description="Polar residues" evidence="12">
    <location>
        <begin position="1"/>
        <end position="11"/>
    </location>
</feature>
<dbReference type="GO" id="GO:0005743">
    <property type="term" value="C:mitochondrial inner membrane"/>
    <property type="evidence" value="ECO:0007669"/>
    <property type="project" value="TreeGrafter"/>
</dbReference>
<keyword evidence="7" id="KW-0547">Nucleotide-binding</keyword>
<dbReference type="InterPro" id="IPR017871">
    <property type="entry name" value="ABC_transporter-like_CS"/>
</dbReference>
<dbReference type="InterPro" id="IPR036640">
    <property type="entry name" value="ABC1_TM_sf"/>
</dbReference>
<dbReference type="Gene3D" id="3.40.50.300">
    <property type="entry name" value="P-loop containing nucleotide triphosphate hydrolases"/>
    <property type="match status" value="2"/>
</dbReference>
<dbReference type="GO" id="GO:0005886">
    <property type="term" value="C:plasma membrane"/>
    <property type="evidence" value="ECO:0007669"/>
    <property type="project" value="UniProtKB-SubCell"/>
</dbReference>
<dbReference type="PROSITE" id="PS00211">
    <property type="entry name" value="ABC_TRANSPORTER_1"/>
    <property type="match status" value="2"/>
</dbReference>